<dbReference type="PANTHER" id="PTHR16317">
    <property type="entry name" value="INTEGRIN ALPHA REPEAT DOMAIN-CONTAINING"/>
    <property type="match status" value="1"/>
</dbReference>
<evidence type="ECO:0000313" key="3">
    <source>
        <dbReference type="EMBL" id="KER32708.1"/>
    </source>
</evidence>
<feature type="region of interest" description="Disordered" evidence="1">
    <location>
        <begin position="345"/>
        <end position="381"/>
    </location>
</feature>
<dbReference type="STRING" id="6198.A0A074ZZ47"/>
<dbReference type="KEGG" id="ovi:T265_01199"/>
<dbReference type="CTD" id="20315387"/>
<dbReference type="PANTHER" id="PTHR16317:SF1">
    <property type="entry name" value="KICSTOR COMPLEX PROTEIN ITFG2"/>
    <property type="match status" value="1"/>
</dbReference>
<proteinExistence type="predicted"/>
<accession>A0A074ZZ47</accession>
<gene>
    <name evidence="3" type="ORF">T265_01199</name>
</gene>
<dbReference type="OrthoDB" id="9996127at2759"/>
<sequence length="381" mass="42696">MTVLRPHQCYFHFYSPTLVYYPPRITNTRNLDARTWIVGNVRGGALPTENHVTAQSKSPDDVTDPIVGVCMADGTVLLMNPATEDEAERVLWCIQLHFRGELFGLSKVNLTRGHTDELCVCAWDGTTYVFNHRKQILRFPMGQSCQAFLAGWYAVEPGRNEPVFVYATCEHSLLIYHNLNVDHLVEPCLFHELSNDASIASSLQALQIDLPMSTTLWTPSSNSGISMLEFMHFVEQKHNLNFGGDYHKFYTWSIEQLNQFWLDFFFHACVRHSVPPTQAIDTTAKMSSIPKWFPDCRLNYAENILSGGKPPDVALLAFCAVTAEKPGPLEVRPEFATLAGPASRRDLIGQQSGPNSQSGPSIDQMPVANGAPEHVRNSRKL</sequence>
<dbReference type="InterPro" id="IPR042099">
    <property type="entry name" value="ANL_N_sf"/>
</dbReference>
<dbReference type="InterPro" id="IPR032387">
    <property type="entry name" value="ACAS_N"/>
</dbReference>
<evidence type="ECO:0000313" key="4">
    <source>
        <dbReference type="Proteomes" id="UP000054324"/>
    </source>
</evidence>
<dbReference type="GeneID" id="20315387"/>
<dbReference type="EMBL" id="KL596631">
    <property type="protein sequence ID" value="KER32708.1"/>
    <property type="molecule type" value="Genomic_DNA"/>
</dbReference>
<dbReference type="Pfam" id="PF15907">
    <property type="entry name" value="Itfg2"/>
    <property type="match status" value="1"/>
</dbReference>
<dbReference type="Gene3D" id="3.40.50.12780">
    <property type="entry name" value="N-terminal domain of ligase-like"/>
    <property type="match status" value="1"/>
</dbReference>
<dbReference type="RefSeq" id="XP_009163448.1">
    <property type="nucleotide sequence ID" value="XM_009165184.1"/>
</dbReference>
<evidence type="ECO:0000259" key="2">
    <source>
        <dbReference type="Pfam" id="PF16177"/>
    </source>
</evidence>
<reference evidence="3 4" key="1">
    <citation type="submission" date="2013-11" db="EMBL/GenBank/DDBJ databases">
        <title>Opisthorchis viverrini - life in the bile duct.</title>
        <authorList>
            <person name="Young N.D."/>
            <person name="Nagarajan N."/>
            <person name="Lin S.J."/>
            <person name="Korhonen P.K."/>
            <person name="Jex A.R."/>
            <person name="Hall R.S."/>
            <person name="Safavi-Hemami H."/>
            <person name="Kaewkong W."/>
            <person name="Bertrand D."/>
            <person name="Gao S."/>
            <person name="Seet Q."/>
            <person name="Wongkham S."/>
            <person name="Teh B.T."/>
            <person name="Wongkham C."/>
            <person name="Intapan P.M."/>
            <person name="Maleewong W."/>
            <person name="Yang X."/>
            <person name="Hu M."/>
            <person name="Wang Z."/>
            <person name="Hofmann A."/>
            <person name="Sternberg P.W."/>
            <person name="Tan P."/>
            <person name="Wang J."/>
            <person name="Gasser R.B."/>
        </authorList>
    </citation>
    <scope>NUCLEOTIDE SEQUENCE [LARGE SCALE GENOMIC DNA]</scope>
</reference>
<dbReference type="Proteomes" id="UP000054324">
    <property type="component" value="Unassembled WGS sequence"/>
</dbReference>
<dbReference type="GO" id="GO:0032006">
    <property type="term" value="P:regulation of TOR signaling"/>
    <property type="evidence" value="ECO:0007669"/>
    <property type="project" value="TreeGrafter"/>
</dbReference>
<feature type="compositionally biased region" description="Low complexity" evidence="1">
    <location>
        <begin position="349"/>
        <end position="361"/>
    </location>
</feature>
<organism evidence="3 4">
    <name type="scientific">Opisthorchis viverrini</name>
    <name type="common">Southeast Asian liver fluke</name>
    <dbReference type="NCBI Taxonomy" id="6198"/>
    <lineage>
        <taxon>Eukaryota</taxon>
        <taxon>Metazoa</taxon>
        <taxon>Spiralia</taxon>
        <taxon>Lophotrochozoa</taxon>
        <taxon>Platyhelminthes</taxon>
        <taxon>Trematoda</taxon>
        <taxon>Digenea</taxon>
        <taxon>Opisthorchiida</taxon>
        <taxon>Opisthorchiata</taxon>
        <taxon>Opisthorchiidae</taxon>
        <taxon>Opisthorchis</taxon>
    </lineage>
</organism>
<evidence type="ECO:0000256" key="1">
    <source>
        <dbReference type="SAM" id="MobiDB-lite"/>
    </source>
</evidence>
<dbReference type="Pfam" id="PF16177">
    <property type="entry name" value="ACAS_N"/>
    <property type="match status" value="1"/>
</dbReference>
<feature type="domain" description="Acetyl-coenzyme A synthetase N-terminal" evidence="2">
    <location>
        <begin position="246"/>
        <end position="303"/>
    </location>
</feature>
<protein>
    <recommendedName>
        <fullName evidence="2">Acetyl-coenzyme A synthetase N-terminal domain-containing protein</fullName>
    </recommendedName>
</protein>
<dbReference type="AlphaFoldDB" id="A0A074ZZ47"/>
<dbReference type="InterPro" id="IPR031793">
    <property type="entry name" value="KICSTOR_ITFG2"/>
</dbReference>
<name>A0A074ZZ47_OPIVI</name>
<keyword evidence="4" id="KW-1185">Reference proteome</keyword>